<evidence type="ECO:0000256" key="3">
    <source>
        <dbReference type="ARBA" id="ARBA00005417"/>
    </source>
</evidence>
<dbReference type="CDD" id="cd03225">
    <property type="entry name" value="ABC_cobalt_CbiO_domain1"/>
    <property type="match status" value="1"/>
</dbReference>
<dbReference type="Pfam" id="PF00005">
    <property type="entry name" value="ABC_tran"/>
    <property type="match status" value="1"/>
</dbReference>
<keyword evidence="6 12" id="KW-0812">Transmembrane</keyword>
<dbReference type="OrthoDB" id="2035889at2"/>
<dbReference type="InterPro" id="IPR003439">
    <property type="entry name" value="ABC_transporter-like_ATP-bd"/>
</dbReference>
<dbReference type="Proteomes" id="UP000019772">
    <property type="component" value="Chromosome"/>
</dbReference>
<dbReference type="KEGG" id="psab:PSAB_23105"/>
<keyword evidence="9" id="KW-1278">Translocase</keyword>
<keyword evidence="7" id="KW-0547">Nucleotide-binding</keyword>
<evidence type="ECO:0000256" key="1">
    <source>
        <dbReference type="ARBA" id="ARBA00004141"/>
    </source>
</evidence>
<protein>
    <submittedName>
        <fullName evidence="14">Cobalt transporter ATP-binding subunit</fullName>
    </submittedName>
</protein>
<dbReference type="PANTHER" id="PTHR43553">
    <property type="entry name" value="HEAVY METAL TRANSPORTER"/>
    <property type="match status" value="1"/>
</dbReference>
<dbReference type="HOGENOM" id="CLU_419110_0_0_9"/>
<dbReference type="InterPro" id="IPR050095">
    <property type="entry name" value="ECF_ABC_transporter_ATP-bd"/>
</dbReference>
<evidence type="ECO:0000256" key="10">
    <source>
        <dbReference type="ARBA" id="ARBA00022989"/>
    </source>
</evidence>
<sequence>MPVQLTGVSFRYGRFPALRGIDLLIPEGGLTVLCGVTGSGKSTLLRLLSGLEQPDAGRIDYTSGDSSASVSIVFQQPESQLFAGSVRKDVEYGLEQRAIPVPRRSEAADRAMRHAGLDPERYGPRSPFLLSGGEKRRVCIAGAIAPRPRLLLLDEPTAGLDPPAVRALLETAAELKRGGYTIVVATHDLDCFFPLADQVAVLAQGTLRYSGPPDGLWNGARVLEDAGLEPPAYIRIGRMLMRQGGLDALPAGAGDLLAKLDPLRLAYPGGEACPGAGGGERPAAAGRSLSAAGAAAAAGSAALPEARGLTAADGARVAESGRRAAAGDRCASQLPADADAANSIADAANTTAAVAAGAGALAAPAESDAFGSASRPAGSALRKLDPRVKWLAMALWSLVILGMTSALPLGAASVLVAVLLACGGITRKRTVWFYRPFLPMFLLLWLLSAFSWSGGASFAFSPAGALTGGLSVLRLGLLISLGFLFTETTSGAPLREGLEWAIKPLGRLGVQTRNWSLAVSVTLQFIPWILRKISALQMALASRGNRKRGLARWTPRQISLMAVPLLLQVIGMGDELSTAIEARGYDPSKPRTPWLVLSWGRRDTAALLLVLFAAALLWGLSRS</sequence>
<accession>X5A5F4</accession>
<dbReference type="EMBL" id="CP004078">
    <property type="protein sequence ID" value="AHV99508.1"/>
    <property type="molecule type" value="Genomic_DNA"/>
</dbReference>
<dbReference type="PROSITE" id="PS50893">
    <property type="entry name" value="ABC_TRANSPORTER_2"/>
    <property type="match status" value="1"/>
</dbReference>
<evidence type="ECO:0000256" key="4">
    <source>
        <dbReference type="ARBA" id="ARBA00022448"/>
    </source>
</evidence>
<evidence type="ECO:0000256" key="6">
    <source>
        <dbReference type="ARBA" id="ARBA00022692"/>
    </source>
</evidence>
<keyword evidence="15" id="KW-1185">Reference proteome</keyword>
<evidence type="ECO:0000256" key="2">
    <source>
        <dbReference type="ARBA" id="ARBA00004202"/>
    </source>
</evidence>
<feature type="transmembrane region" description="Helical" evidence="12">
    <location>
        <begin position="432"/>
        <end position="452"/>
    </location>
</feature>
<dbReference type="STRING" id="1268072.PSAB_23105"/>
<evidence type="ECO:0000313" key="15">
    <source>
        <dbReference type="Proteomes" id="UP000019772"/>
    </source>
</evidence>
<name>X5A5F4_9BACL</name>
<dbReference type="eggNOG" id="COG1122">
    <property type="taxonomic scope" value="Bacteria"/>
</dbReference>
<keyword evidence="5" id="KW-1003">Cell membrane</keyword>
<evidence type="ECO:0000256" key="11">
    <source>
        <dbReference type="ARBA" id="ARBA00023136"/>
    </source>
</evidence>
<dbReference type="SMART" id="SM00382">
    <property type="entry name" value="AAA"/>
    <property type="match status" value="1"/>
</dbReference>
<evidence type="ECO:0000256" key="5">
    <source>
        <dbReference type="ARBA" id="ARBA00022475"/>
    </source>
</evidence>
<feature type="transmembrane region" description="Helical" evidence="12">
    <location>
        <begin position="464"/>
        <end position="485"/>
    </location>
</feature>
<dbReference type="InterPro" id="IPR017871">
    <property type="entry name" value="ABC_transporter-like_CS"/>
</dbReference>
<proteinExistence type="inferred from homology"/>
<keyword evidence="4" id="KW-0813">Transport</keyword>
<dbReference type="GO" id="GO:0005524">
    <property type="term" value="F:ATP binding"/>
    <property type="evidence" value="ECO:0007669"/>
    <property type="project" value="UniProtKB-KW"/>
</dbReference>
<comment type="similarity">
    <text evidence="3">Belongs to the ABC transporter superfamily.</text>
</comment>
<dbReference type="CDD" id="cd16914">
    <property type="entry name" value="EcfT"/>
    <property type="match status" value="1"/>
</dbReference>
<dbReference type="InterPro" id="IPR015856">
    <property type="entry name" value="ABC_transpr_CbiO/EcfA_su"/>
</dbReference>
<dbReference type="GO" id="GO:0043190">
    <property type="term" value="C:ATP-binding cassette (ABC) transporter complex"/>
    <property type="evidence" value="ECO:0007669"/>
    <property type="project" value="TreeGrafter"/>
</dbReference>
<dbReference type="AlphaFoldDB" id="X5A5F4"/>
<dbReference type="SUPFAM" id="SSF52540">
    <property type="entry name" value="P-loop containing nucleoside triphosphate hydrolases"/>
    <property type="match status" value="1"/>
</dbReference>
<keyword evidence="10 12" id="KW-1133">Transmembrane helix</keyword>
<comment type="subcellular location">
    <subcellularLocation>
        <location evidence="2">Cell membrane</location>
        <topology evidence="2">Peripheral membrane protein</topology>
    </subcellularLocation>
    <subcellularLocation>
        <location evidence="1">Membrane</location>
        <topology evidence="1">Multi-pass membrane protein</topology>
    </subcellularLocation>
</comment>
<feature type="transmembrane region" description="Helical" evidence="12">
    <location>
        <begin position="604"/>
        <end position="621"/>
    </location>
</feature>
<dbReference type="PROSITE" id="PS00211">
    <property type="entry name" value="ABC_TRANSPORTER_1"/>
    <property type="match status" value="1"/>
</dbReference>
<evidence type="ECO:0000259" key="13">
    <source>
        <dbReference type="PROSITE" id="PS50893"/>
    </source>
</evidence>
<dbReference type="InterPro" id="IPR003339">
    <property type="entry name" value="ABC/ECF_trnsptr_transmembrane"/>
</dbReference>
<evidence type="ECO:0000256" key="12">
    <source>
        <dbReference type="SAM" id="Phobius"/>
    </source>
</evidence>
<evidence type="ECO:0000256" key="7">
    <source>
        <dbReference type="ARBA" id="ARBA00022741"/>
    </source>
</evidence>
<dbReference type="Gene3D" id="3.40.50.300">
    <property type="entry name" value="P-loop containing nucleotide triphosphate hydrolases"/>
    <property type="match status" value="1"/>
</dbReference>
<evidence type="ECO:0000256" key="9">
    <source>
        <dbReference type="ARBA" id="ARBA00022967"/>
    </source>
</evidence>
<dbReference type="InterPro" id="IPR003593">
    <property type="entry name" value="AAA+_ATPase"/>
</dbReference>
<dbReference type="GO" id="GO:0042626">
    <property type="term" value="F:ATPase-coupled transmembrane transporter activity"/>
    <property type="evidence" value="ECO:0007669"/>
    <property type="project" value="TreeGrafter"/>
</dbReference>
<evidence type="ECO:0000313" key="14">
    <source>
        <dbReference type="EMBL" id="AHV99508.1"/>
    </source>
</evidence>
<feature type="transmembrane region" description="Helical" evidence="12">
    <location>
        <begin position="390"/>
        <end position="420"/>
    </location>
</feature>
<reference evidence="14 15" key="1">
    <citation type="journal article" date="2014" name="PLoS Genet.">
        <title>Comparative Genomic Analysis of N2-Fixing and Non-N2-Fixing Paenibacillus spp.: Organization, Evolution and Expression of the Nitrogen Fixation Genes.</title>
        <authorList>
            <person name="Xie J.B."/>
            <person name="Du Z."/>
            <person name="Bai L."/>
            <person name="Tian C."/>
            <person name="Zhang Y."/>
            <person name="Xie J.Y."/>
            <person name="Wang T."/>
            <person name="Liu X."/>
            <person name="Chen X."/>
            <person name="Cheng Q."/>
            <person name="Chen S."/>
            <person name="Li J."/>
        </authorList>
    </citation>
    <scope>NUCLEOTIDE SEQUENCE [LARGE SCALE GENOMIC DNA]</scope>
    <source>
        <strain evidence="14 15">T27</strain>
    </source>
</reference>
<gene>
    <name evidence="14" type="ORF">PSAB_23105</name>
</gene>
<feature type="domain" description="ABC transporter" evidence="13">
    <location>
        <begin position="3"/>
        <end position="229"/>
    </location>
</feature>
<dbReference type="Pfam" id="PF02361">
    <property type="entry name" value="CbiQ"/>
    <property type="match status" value="1"/>
</dbReference>
<dbReference type="InterPro" id="IPR027417">
    <property type="entry name" value="P-loop_NTPase"/>
</dbReference>
<dbReference type="RefSeq" id="WP_025336953.1">
    <property type="nucleotide sequence ID" value="NZ_CP004078.1"/>
</dbReference>
<organism evidence="14 15">
    <name type="scientific">Paenibacillus sabinae T27</name>
    <dbReference type="NCBI Taxonomy" id="1268072"/>
    <lineage>
        <taxon>Bacteria</taxon>
        <taxon>Bacillati</taxon>
        <taxon>Bacillota</taxon>
        <taxon>Bacilli</taxon>
        <taxon>Bacillales</taxon>
        <taxon>Paenibacillaceae</taxon>
        <taxon>Paenibacillus</taxon>
    </lineage>
</organism>
<keyword evidence="8 14" id="KW-0067">ATP-binding</keyword>
<keyword evidence="11 12" id="KW-0472">Membrane</keyword>
<dbReference type="GO" id="GO:0016887">
    <property type="term" value="F:ATP hydrolysis activity"/>
    <property type="evidence" value="ECO:0007669"/>
    <property type="project" value="InterPro"/>
</dbReference>
<evidence type="ECO:0000256" key="8">
    <source>
        <dbReference type="ARBA" id="ARBA00022840"/>
    </source>
</evidence>
<dbReference type="PANTHER" id="PTHR43553:SF24">
    <property type="entry name" value="ENERGY-COUPLING FACTOR TRANSPORTER ATP-BINDING PROTEIN ECFA1"/>
    <property type="match status" value="1"/>
</dbReference>
<dbReference type="PATRIC" id="fig|1268072.3.peg.4766"/>